<dbReference type="Proteomes" id="UP000018721">
    <property type="component" value="Unassembled WGS sequence"/>
</dbReference>
<feature type="compositionally biased region" description="Low complexity" evidence="1">
    <location>
        <begin position="131"/>
        <end position="140"/>
    </location>
</feature>
<dbReference type="InterPro" id="IPR015425">
    <property type="entry name" value="FH2_Formin"/>
</dbReference>
<dbReference type="OrthoDB" id="1668162at2759"/>
<dbReference type="eggNOG" id="ENOG502QTI5">
    <property type="taxonomic scope" value="Eukaryota"/>
</dbReference>
<keyword evidence="4" id="KW-1185">Reference proteome</keyword>
<feature type="region of interest" description="Disordered" evidence="1">
    <location>
        <begin position="104"/>
        <end position="147"/>
    </location>
</feature>
<dbReference type="PANTHER" id="PTHR45733">
    <property type="entry name" value="FORMIN-J"/>
    <property type="match status" value="1"/>
</dbReference>
<accession>V9ESK1</accession>
<dbReference type="PANTHER" id="PTHR45733:SF8">
    <property type="entry name" value="FORMIN-J"/>
    <property type="match status" value="1"/>
</dbReference>
<dbReference type="EMBL" id="ANIZ01002117">
    <property type="protein sequence ID" value="ETI42244.1"/>
    <property type="molecule type" value="Genomic_DNA"/>
</dbReference>
<feature type="region of interest" description="Disordered" evidence="1">
    <location>
        <begin position="1080"/>
        <end position="1107"/>
    </location>
</feature>
<evidence type="ECO:0000256" key="1">
    <source>
        <dbReference type="SAM" id="MobiDB-lite"/>
    </source>
</evidence>
<reference evidence="3 4" key="1">
    <citation type="submission" date="2013-11" db="EMBL/GenBank/DDBJ databases">
        <title>The Genome Sequence of Phytophthora parasitica P1569.</title>
        <authorList>
            <consortium name="The Broad Institute Genomics Platform"/>
            <person name="Russ C."/>
            <person name="Tyler B."/>
            <person name="Panabieres F."/>
            <person name="Shan W."/>
            <person name="Tripathy S."/>
            <person name="Grunwald N."/>
            <person name="Machado M."/>
            <person name="Johnson C.S."/>
            <person name="Arredondo F."/>
            <person name="Hong C."/>
            <person name="Coffey M."/>
            <person name="Young S.K."/>
            <person name="Zeng Q."/>
            <person name="Gargeya S."/>
            <person name="Fitzgerald M."/>
            <person name="Abouelleil A."/>
            <person name="Alvarado L."/>
            <person name="Chapman S.B."/>
            <person name="Gainer-Dewar J."/>
            <person name="Goldberg J."/>
            <person name="Griggs A."/>
            <person name="Gujja S."/>
            <person name="Hansen M."/>
            <person name="Howarth C."/>
            <person name="Imamovic A."/>
            <person name="Ireland A."/>
            <person name="Larimer J."/>
            <person name="McCowan C."/>
            <person name="Murphy C."/>
            <person name="Pearson M."/>
            <person name="Poon T.W."/>
            <person name="Priest M."/>
            <person name="Roberts A."/>
            <person name="Saif S."/>
            <person name="Shea T."/>
            <person name="Sykes S."/>
            <person name="Wortman J."/>
            <person name="Nusbaum C."/>
            <person name="Birren B."/>
        </authorList>
    </citation>
    <scope>NUCLEOTIDE SEQUENCE [LARGE SCALE GENOMIC DNA]</scope>
    <source>
        <strain evidence="3 4">P1569</strain>
    </source>
</reference>
<evidence type="ECO:0000313" key="4">
    <source>
        <dbReference type="Proteomes" id="UP000018721"/>
    </source>
</evidence>
<comment type="caution">
    <text evidence="3">The sequence shown here is derived from an EMBL/GenBank/DDBJ whole genome shotgun (WGS) entry which is preliminary data.</text>
</comment>
<feature type="region of interest" description="Disordered" evidence="1">
    <location>
        <begin position="46"/>
        <end position="77"/>
    </location>
</feature>
<dbReference type="Pfam" id="PF02181">
    <property type="entry name" value="FH2"/>
    <property type="match status" value="1"/>
</dbReference>
<feature type="region of interest" description="Disordered" evidence="1">
    <location>
        <begin position="166"/>
        <end position="189"/>
    </location>
</feature>
<proteinExistence type="predicted"/>
<evidence type="ECO:0000259" key="2">
    <source>
        <dbReference type="PROSITE" id="PS51444"/>
    </source>
</evidence>
<dbReference type="Gene3D" id="1.20.58.2220">
    <property type="entry name" value="Formin, FH2 domain"/>
    <property type="match status" value="1"/>
</dbReference>
<feature type="compositionally biased region" description="Basic and acidic residues" evidence="1">
    <location>
        <begin position="104"/>
        <end position="130"/>
    </location>
</feature>
<sequence>MAPSFISMLMGADKRPSPAATAPAQPSGVTLPHLVRGRSARADGLQFGLPMGGFQRTPFGNPQAAVSTQDSTTTPWNDRQKVQDFFRHTDNQDDSNHSVNVAEDEKAAQNDNKGIDVRDLVSKSTPDSRDSSTTSSTSSDDQQDELRGAVQGRGRLQSALEELLARQQAEEQGQTDEEPVQRTPLKKKERRRYDSFDIMADVRLEDEDQMDDLDSVYSTPARSRNNSEDFFGGGLLDMLSQRHMPAGVDRHASVADMLANRMLPTPNEDVDEEEHVPVARPDEIARVRLEPVVQKSPAMDRSNMLAEMLAKRSATSTDSDSPMEAPANKTNALEAMLAKRSTPPAPVSSEETTKTPKVNPLESMLARRTAPSPPPPVAMEESGAAHPLAAMLKQRQVTQAPAETVSPAPASADNSSSQKDQTPLKDHPTYEKYFKMLKVGLPAPVVKHKMQSENVDPSILDMDPNKPLPETPAPALDDEAEAAYQAQVKEYEAKHGKYLQMVKVGLPPAVVEHKMRMDGVDPTWLQGPPKRPEPKPAAASEVTEEERIAHRKKYHKYFQMLRLGLPRGAVEQKMRMAGLDPAELNGPRRAAVPAEQPKKALKRKDSIRKKLHWEGKRTRARRDSLWGGDTVDEAKEQVQISEESRAMLEKLFVKDLTESKKRNATTKSEGATAAKKKKAMVQLIDMKKSQNIAITLARVKLSFPKLKREILAMNSTVLSPSQVRSLMDMWPDRKEMEAVNAFKGDMASIGTAEQFLVEVRNVPRFQEKLGCLVFKQEFPSRVQELRESLGLVTRGVYQVCSSAELRQLFIYILQIGNLLNFGGDDEQQGVDAFSLGSLVKFSQTKAFVGGITFLQYVVQSIERDVPHLAHFYKDIDLISKCSKVAYTSLASEKNGLEAGLQKLLREAEASVPSSDTNEDNKDAMRAYNDTLMKFCKEVKTELDALQTLLDKLNAAKAHFLEYFEEEDTEEELDVLLSHIANFTSEYRREHSKYQAKMKKEMMNLYSKMSPAKNPVKVEQPKQEPKTPHGKMHHSAKQGQNGHHTHDKAAHPHRTSLPPQIDHPQPIRQIHHARVLHLEIPQDDDMDDVSSTASMSPKTSAVLSGRMS</sequence>
<feature type="region of interest" description="Disordered" evidence="1">
    <location>
        <begin position="1010"/>
        <end position="1063"/>
    </location>
</feature>
<feature type="region of interest" description="Disordered" evidence="1">
    <location>
        <begin position="522"/>
        <end position="545"/>
    </location>
</feature>
<feature type="region of interest" description="Disordered" evidence="1">
    <location>
        <begin position="338"/>
        <end position="383"/>
    </location>
</feature>
<feature type="compositionally biased region" description="Basic residues" evidence="1">
    <location>
        <begin position="1042"/>
        <end position="1053"/>
    </location>
</feature>
<feature type="compositionally biased region" description="Polar residues" evidence="1">
    <location>
        <begin position="58"/>
        <end position="77"/>
    </location>
</feature>
<protein>
    <recommendedName>
        <fullName evidence="2">FH2 domain-containing protein</fullName>
    </recommendedName>
</protein>
<feature type="domain" description="FH2" evidence="2">
    <location>
        <begin position="598"/>
        <end position="1012"/>
    </location>
</feature>
<gene>
    <name evidence="3" type="ORF">F443_12599</name>
</gene>
<dbReference type="Pfam" id="PF10152">
    <property type="entry name" value="CCDC53"/>
    <property type="match status" value="3"/>
</dbReference>
<dbReference type="PROSITE" id="PS51444">
    <property type="entry name" value="FH2"/>
    <property type="match status" value="1"/>
</dbReference>
<dbReference type="InterPro" id="IPR019309">
    <property type="entry name" value="WASHC3"/>
</dbReference>
<evidence type="ECO:0000313" key="3">
    <source>
        <dbReference type="EMBL" id="ETI42244.1"/>
    </source>
</evidence>
<dbReference type="SMART" id="SM00498">
    <property type="entry name" value="FH2"/>
    <property type="match status" value="1"/>
</dbReference>
<dbReference type="GO" id="GO:0071203">
    <property type="term" value="C:WASH complex"/>
    <property type="evidence" value="ECO:0007669"/>
    <property type="project" value="InterPro"/>
</dbReference>
<feature type="region of interest" description="Disordered" evidence="1">
    <location>
        <begin position="395"/>
        <end position="426"/>
    </location>
</feature>
<feature type="compositionally biased region" description="Low complexity" evidence="1">
    <location>
        <begin position="406"/>
        <end position="417"/>
    </location>
</feature>
<feature type="compositionally biased region" description="Polar residues" evidence="1">
    <location>
        <begin position="1088"/>
        <end position="1107"/>
    </location>
</feature>
<dbReference type="HOGENOM" id="CLU_009930_0_0_1"/>
<dbReference type="AlphaFoldDB" id="V9ESK1"/>
<dbReference type="InterPro" id="IPR042201">
    <property type="entry name" value="FH2_Formin_sf"/>
</dbReference>
<name>V9ESK1_PHYNI</name>
<organism evidence="3 4">
    <name type="scientific">Phytophthora nicotianae P1569</name>
    <dbReference type="NCBI Taxonomy" id="1317065"/>
    <lineage>
        <taxon>Eukaryota</taxon>
        <taxon>Sar</taxon>
        <taxon>Stramenopiles</taxon>
        <taxon>Oomycota</taxon>
        <taxon>Peronosporomycetes</taxon>
        <taxon>Peronosporales</taxon>
        <taxon>Peronosporaceae</taxon>
        <taxon>Phytophthora</taxon>
    </lineage>
</organism>
<dbReference type="InterPro" id="IPR051144">
    <property type="entry name" value="Formin_homology_domain"/>
</dbReference>
<dbReference type="SUPFAM" id="SSF101447">
    <property type="entry name" value="Formin homology 2 domain (FH2 domain)"/>
    <property type="match status" value="1"/>
</dbReference>